<proteinExistence type="predicted"/>
<protein>
    <submittedName>
        <fullName evidence="1">Uncharacterized protein</fullName>
    </submittedName>
</protein>
<dbReference type="RefSeq" id="WP_015952920.1">
    <property type="nucleotide sequence ID" value="NC_011757.1"/>
</dbReference>
<dbReference type="KEGG" id="mch:Mchl_5321"/>
<evidence type="ECO:0000313" key="1">
    <source>
        <dbReference type="EMBL" id="ACK86082.1"/>
    </source>
</evidence>
<reference evidence="2" key="1">
    <citation type="submission" date="2008-12" db="EMBL/GenBank/DDBJ databases">
        <title>Complete sequence of chromosome of Methylobacterium chloromethanicum CM4.</title>
        <authorList>
            <consortium name="US DOE Joint Genome Institute"/>
            <person name="Lucas S."/>
            <person name="Copeland A."/>
            <person name="Lapidus A."/>
            <person name="Glavina del Rio T."/>
            <person name="Dalin E."/>
            <person name="Tice H."/>
            <person name="Bruce D."/>
            <person name="Goodwin L."/>
            <person name="Pitluck S."/>
            <person name="Chertkov O."/>
            <person name="Brettin T."/>
            <person name="Detter J.C."/>
            <person name="Han C."/>
            <person name="Larimer F."/>
            <person name="Land M."/>
            <person name="Hauser L."/>
            <person name="Kyrpides N."/>
            <person name="Mikhailova N."/>
            <person name="Marx C."/>
            <person name="Richardson P."/>
        </authorList>
    </citation>
    <scope>NUCLEOTIDE SEQUENCE [LARGE SCALE GENOMIC DNA]</scope>
    <source>
        <strain evidence="2">CM4 / NCIMB 13688</strain>
    </source>
</reference>
<reference evidence="1 2" key="2">
    <citation type="journal article" date="2012" name="J. Bacteriol.">
        <title>Complete genome sequences of six strains of the genus Methylobacterium.</title>
        <authorList>
            <person name="Marx C.J."/>
            <person name="Bringel F."/>
            <person name="Chistoserdova L."/>
            <person name="Moulin L."/>
            <person name="Farhan Ul Haque M."/>
            <person name="Fleischman D.E."/>
            <person name="Gruffaz C."/>
            <person name="Jourand P."/>
            <person name="Knief C."/>
            <person name="Lee M.C."/>
            <person name="Muller E.E."/>
            <person name="Nadalig T."/>
            <person name="Peyraud R."/>
            <person name="Roselli S."/>
            <person name="Russ L."/>
            <person name="Goodwin L.A."/>
            <person name="Ivanova N."/>
            <person name="Kyrpides N."/>
            <person name="Lajus A."/>
            <person name="Land M.L."/>
            <person name="Medigue C."/>
            <person name="Mikhailova N."/>
            <person name="Nolan M."/>
            <person name="Woyke T."/>
            <person name="Stolyar S."/>
            <person name="Vorholt J.A."/>
            <person name="Vuilleumier S."/>
        </authorList>
    </citation>
    <scope>NUCLEOTIDE SEQUENCE [LARGE SCALE GENOMIC DNA]</scope>
    <source>
        <strain evidence="2">CM4 / NCIMB 13688</strain>
    </source>
</reference>
<name>B7KWK5_METC4</name>
<dbReference type="HOGENOM" id="CLU_2330500_0_0_5"/>
<evidence type="ECO:0000313" key="2">
    <source>
        <dbReference type="Proteomes" id="UP000002385"/>
    </source>
</evidence>
<gene>
    <name evidence="1" type="ordered locus">Mchl_5321</name>
</gene>
<dbReference type="Proteomes" id="UP000002385">
    <property type="component" value="Chromosome"/>
</dbReference>
<dbReference type="AlphaFoldDB" id="B7KWK5"/>
<dbReference type="EMBL" id="CP001298">
    <property type="protein sequence ID" value="ACK86082.1"/>
    <property type="molecule type" value="Genomic_DNA"/>
</dbReference>
<sequence length="98" mass="11618">MRTKQKLQSDGAAPLNTRFERAKLSDYPADIMTIECSYCPGRFGRYKLGSLVRRMGPDAYLDDVFDDLIECRYKRAPWERPPRKYESRCLARFMEWRG</sequence>
<accession>B7KWK5</accession>
<organism evidence="1 2">
    <name type="scientific">Methylorubrum extorquens (strain CM4 / NCIMB 13688)</name>
    <name type="common">Methylobacterium extorquens</name>
    <dbReference type="NCBI Taxonomy" id="440085"/>
    <lineage>
        <taxon>Bacteria</taxon>
        <taxon>Pseudomonadati</taxon>
        <taxon>Pseudomonadota</taxon>
        <taxon>Alphaproteobacteria</taxon>
        <taxon>Hyphomicrobiales</taxon>
        <taxon>Methylobacteriaceae</taxon>
        <taxon>Methylorubrum</taxon>
    </lineage>
</organism>